<dbReference type="SUPFAM" id="SSF52743">
    <property type="entry name" value="Subtilisin-like"/>
    <property type="match status" value="1"/>
</dbReference>
<dbReference type="EC" id="3.4.14.10" evidence="4"/>
<evidence type="ECO:0000256" key="3">
    <source>
        <dbReference type="ARBA" id="ARBA00004239"/>
    </source>
</evidence>
<dbReference type="GO" id="GO:0006508">
    <property type="term" value="P:proteolysis"/>
    <property type="evidence" value="ECO:0007669"/>
    <property type="project" value="UniProtKB-KW"/>
</dbReference>
<evidence type="ECO:0000256" key="5">
    <source>
        <dbReference type="ARBA" id="ARBA00022525"/>
    </source>
</evidence>
<evidence type="ECO:0000256" key="12">
    <source>
        <dbReference type="ARBA" id="ARBA00023026"/>
    </source>
</evidence>
<comment type="cofactor">
    <cofactor evidence="15">
        <name>Ca(2+)</name>
        <dbReference type="ChEBI" id="CHEBI:29108"/>
    </cofactor>
    <text evidence="15">Binds 1 Ca(2+) ion per subunit.</text>
</comment>
<dbReference type="GO" id="GO:0004252">
    <property type="term" value="F:serine-type endopeptidase activity"/>
    <property type="evidence" value="ECO:0007669"/>
    <property type="project" value="UniProtKB-UniRule"/>
</dbReference>
<keyword evidence="10 15" id="KW-0720">Serine protease</keyword>
<dbReference type="InterPro" id="IPR023828">
    <property type="entry name" value="Peptidase_S8_Ser-AS"/>
</dbReference>
<dbReference type="InterPro" id="IPR030400">
    <property type="entry name" value="Sedolisin_dom"/>
</dbReference>
<keyword evidence="12" id="KW-0843">Virulence</keyword>
<dbReference type="EMBL" id="JAUBYV010000011">
    <property type="protein sequence ID" value="KAK2624135.1"/>
    <property type="molecule type" value="Genomic_DNA"/>
</dbReference>
<evidence type="ECO:0000256" key="16">
    <source>
        <dbReference type="SAM" id="SignalP"/>
    </source>
</evidence>
<comment type="caution">
    <text evidence="18">The sequence shown here is derived from an EMBL/GenBank/DDBJ whole genome shotgun (WGS) entry which is preliminary data.</text>
</comment>
<keyword evidence="8 16" id="KW-0732">Signal</keyword>
<evidence type="ECO:0000256" key="14">
    <source>
        <dbReference type="ARBA" id="ARBA00023180"/>
    </source>
</evidence>
<dbReference type="GO" id="GO:0008240">
    <property type="term" value="F:tripeptidyl-peptidase activity"/>
    <property type="evidence" value="ECO:0007669"/>
    <property type="project" value="UniProtKB-EC"/>
</dbReference>
<keyword evidence="6 15" id="KW-0645">Protease</keyword>
<evidence type="ECO:0000259" key="17">
    <source>
        <dbReference type="PROSITE" id="PS51695"/>
    </source>
</evidence>
<evidence type="ECO:0000256" key="6">
    <source>
        <dbReference type="ARBA" id="ARBA00022670"/>
    </source>
</evidence>
<dbReference type="CDD" id="cd11377">
    <property type="entry name" value="Pro-peptidase_S53"/>
    <property type="match status" value="1"/>
</dbReference>
<evidence type="ECO:0000313" key="18">
    <source>
        <dbReference type="EMBL" id="KAK2624135.1"/>
    </source>
</evidence>
<evidence type="ECO:0000256" key="2">
    <source>
        <dbReference type="ARBA" id="ARBA00002451"/>
    </source>
</evidence>
<dbReference type="Gene3D" id="3.40.50.200">
    <property type="entry name" value="Peptidase S8/S53 domain"/>
    <property type="match status" value="1"/>
</dbReference>
<dbReference type="SUPFAM" id="SSF54897">
    <property type="entry name" value="Protease propeptides/inhibitors"/>
    <property type="match status" value="1"/>
</dbReference>
<dbReference type="PANTHER" id="PTHR14218:SF10">
    <property type="entry name" value="PEPTIDASE S53 DOMAIN-CONTAINING PROTEIN"/>
    <property type="match status" value="1"/>
</dbReference>
<keyword evidence="14" id="KW-0325">Glycoprotein</keyword>
<keyword evidence="13" id="KW-0865">Zymogen</keyword>
<evidence type="ECO:0000256" key="4">
    <source>
        <dbReference type="ARBA" id="ARBA00012462"/>
    </source>
</evidence>
<keyword evidence="7 15" id="KW-0479">Metal-binding</keyword>
<dbReference type="AlphaFoldDB" id="A0AAD9WAE6"/>
<comment type="catalytic activity">
    <reaction evidence="1">
        <text>Release of an N-terminal tripeptide from a polypeptide.</text>
        <dbReference type="EC" id="3.4.14.10"/>
    </reaction>
</comment>
<feature type="active site" description="Charge relay system" evidence="15">
    <location>
        <position position="301"/>
    </location>
</feature>
<keyword evidence="11 15" id="KW-0106">Calcium</keyword>
<reference evidence="18" key="1">
    <citation type="submission" date="2023-06" db="EMBL/GenBank/DDBJ databases">
        <title>Draft genome of Marssonina rosae.</title>
        <authorList>
            <person name="Cheng Q."/>
        </authorList>
    </citation>
    <scope>NUCLEOTIDE SEQUENCE</scope>
    <source>
        <strain evidence="18">R4</strain>
    </source>
</reference>
<dbReference type="Proteomes" id="UP001285354">
    <property type="component" value="Unassembled WGS sequence"/>
</dbReference>
<dbReference type="InterPro" id="IPR015366">
    <property type="entry name" value="S53_propep"/>
</dbReference>
<evidence type="ECO:0000256" key="11">
    <source>
        <dbReference type="ARBA" id="ARBA00022837"/>
    </source>
</evidence>
<comment type="subcellular location">
    <subcellularLocation>
        <location evidence="3">Secreted</location>
        <location evidence="3">Extracellular space</location>
    </subcellularLocation>
</comment>
<feature type="chain" id="PRO_5042092175" description="tripeptidyl-peptidase II" evidence="16">
    <location>
        <begin position="17"/>
        <end position="592"/>
    </location>
</feature>
<feature type="active site" description="Charge relay system" evidence="15">
    <location>
        <position position="297"/>
    </location>
</feature>
<feature type="signal peptide" evidence="16">
    <location>
        <begin position="1"/>
        <end position="16"/>
    </location>
</feature>
<dbReference type="InterPro" id="IPR000209">
    <property type="entry name" value="Peptidase_S8/S53_dom"/>
</dbReference>
<dbReference type="Pfam" id="PF00082">
    <property type="entry name" value="Peptidase_S8"/>
    <property type="match status" value="1"/>
</dbReference>
<dbReference type="Pfam" id="PF09286">
    <property type="entry name" value="Pro-kuma_activ"/>
    <property type="match status" value="1"/>
</dbReference>
<feature type="binding site" evidence="15">
    <location>
        <position position="568"/>
    </location>
    <ligand>
        <name>Ca(2+)</name>
        <dbReference type="ChEBI" id="CHEBI:29108"/>
    </ligand>
</feature>
<evidence type="ECO:0000313" key="19">
    <source>
        <dbReference type="Proteomes" id="UP001285354"/>
    </source>
</evidence>
<evidence type="ECO:0000256" key="9">
    <source>
        <dbReference type="ARBA" id="ARBA00022801"/>
    </source>
</evidence>
<dbReference type="SMART" id="SM00944">
    <property type="entry name" value="Pro-kuma_activ"/>
    <property type="match status" value="1"/>
</dbReference>
<comment type="function">
    <text evidence="2">Secreted tripeptidyl-peptidase which degrades proteins at acidic pHs and is involved in virulence.</text>
</comment>
<dbReference type="GO" id="GO:0005576">
    <property type="term" value="C:extracellular region"/>
    <property type="evidence" value="ECO:0007669"/>
    <property type="project" value="UniProtKB-SubCell"/>
</dbReference>
<dbReference type="CDD" id="cd04056">
    <property type="entry name" value="Peptidases_S53"/>
    <property type="match status" value="1"/>
</dbReference>
<dbReference type="InterPro" id="IPR050819">
    <property type="entry name" value="Tripeptidyl-peptidase_I"/>
</dbReference>
<evidence type="ECO:0000256" key="7">
    <source>
        <dbReference type="ARBA" id="ARBA00022723"/>
    </source>
</evidence>
<feature type="binding site" evidence="15">
    <location>
        <position position="570"/>
    </location>
    <ligand>
        <name>Ca(2+)</name>
        <dbReference type="ChEBI" id="CHEBI:29108"/>
    </ligand>
</feature>
<evidence type="ECO:0000256" key="13">
    <source>
        <dbReference type="ARBA" id="ARBA00023145"/>
    </source>
</evidence>
<evidence type="ECO:0000256" key="1">
    <source>
        <dbReference type="ARBA" id="ARBA00001910"/>
    </source>
</evidence>
<keyword evidence="5" id="KW-0964">Secreted</keyword>
<dbReference type="FunFam" id="3.40.50.200:FF:000015">
    <property type="entry name" value="Tripeptidyl peptidase A"/>
    <property type="match status" value="1"/>
</dbReference>
<dbReference type="InterPro" id="IPR036852">
    <property type="entry name" value="Peptidase_S8/S53_dom_sf"/>
</dbReference>
<dbReference type="PROSITE" id="PS51695">
    <property type="entry name" value="SEDOLISIN"/>
    <property type="match status" value="1"/>
</dbReference>
<sequence>MMRYPILTLLVGTAAAANAGYRVFEQLASAPAPWVAKGDAPEINSDLDFRLRIHLKNRNIEDFQHKVLLVSTPDHPSYGRHLNREEVNALLAPSDNAFAHILEWLESYNLTTKASIENDWVVVDTTIGVVETLLDTKYHVFENTESGKKAARTLAYSLPAALHAYVDIVAPTIKFSSLAPQLSTIVKDFGTPTNPKKVGSAADIHDGLDTVACNDTITPACLKALYKFSHFRGSRRNGNQIALAGFLEEYAQHDDLAQFLNTYVNGTYGTEADFEAILINGGLNTQDATDGPQSIVEANLDIQYGLGLAYPTPSTYISTGGRPPETVDYELDNEPYLEFLTFLLAQNTIPQTISISYGDNEWGVPASYAKTICNLFAQVTARGVTILASSGDSGSGSDCLSTNPNKPLYTPTFPASCPWVTAVGATRYVDPEQAASFSGGGFSDFFARPAWQDEAVDSWLSKMADPESKQYFNLTGRAYPDVSAQGVYFHTIVEGTDELISGTSASSPAFAAIVALLNGDRISNGLPPFGFLNPWLYTKGLPGLVDITLGKGDGCSQIEGSGFSAVEGWDPVTGLGTPDFKKLRFASTGISS</sequence>
<feature type="active site" description="Charge relay system" evidence="15">
    <location>
        <position position="504"/>
    </location>
</feature>
<dbReference type="PANTHER" id="PTHR14218">
    <property type="entry name" value="PROTEASE S8 TRIPEPTIDYL PEPTIDASE I CLN2"/>
    <property type="match status" value="1"/>
</dbReference>
<gene>
    <name evidence="18" type="ORF">QTJ16_006769</name>
</gene>
<evidence type="ECO:0000256" key="15">
    <source>
        <dbReference type="PROSITE-ProRule" id="PRU01032"/>
    </source>
</evidence>
<keyword evidence="19" id="KW-1185">Reference proteome</keyword>
<name>A0AAD9WAE6_9HELO</name>
<dbReference type="GO" id="GO:0046872">
    <property type="term" value="F:metal ion binding"/>
    <property type="evidence" value="ECO:0007669"/>
    <property type="project" value="UniProtKB-UniRule"/>
</dbReference>
<feature type="binding site" evidence="15">
    <location>
        <position position="546"/>
    </location>
    <ligand>
        <name>Ca(2+)</name>
        <dbReference type="ChEBI" id="CHEBI:29108"/>
    </ligand>
</feature>
<feature type="binding site" evidence="15">
    <location>
        <position position="547"/>
    </location>
    <ligand>
        <name>Ca(2+)</name>
        <dbReference type="ChEBI" id="CHEBI:29108"/>
    </ligand>
</feature>
<feature type="domain" description="Peptidase S53" evidence="17">
    <location>
        <begin position="216"/>
        <end position="590"/>
    </location>
</feature>
<keyword evidence="9 15" id="KW-0378">Hydrolase</keyword>
<evidence type="ECO:0000256" key="8">
    <source>
        <dbReference type="ARBA" id="ARBA00022729"/>
    </source>
</evidence>
<accession>A0AAD9WAE6</accession>
<protein>
    <recommendedName>
        <fullName evidence="4">tripeptidyl-peptidase II</fullName>
        <ecNumber evidence="4">3.4.14.10</ecNumber>
    </recommendedName>
</protein>
<proteinExistence type="predicted"/>
<organism evidence="18 19">
    <name type="scientific">Diplocarpon rosae</name>
    <dbReference type="NCBI Taxonomy" id="946125"/>
    <lineage>
        <taxon>Eukaryota</taxon>
        <taxon>Fungi</taxon>
        <taxon>Dikarya</taxon>
        <taxon>Ascomycota</taxon>
        <taxon>Pezizomycotina</taxon>
        <taxon>Leotiomycetes</taxon>
        <taxon>Helotiales</taxon>
        <taxon>Drepanopezizaceae</taxon>
        <taxon>Diplocarpon</taxon>
    </lineage>
</organism>
<evidence type="ECO:0000256" key="10">
    <source>
        <dbReference type="ARBA" id="ARBA00022825"/>
    </source>
</evidence>
<dbReference type="PROSITE" id="PS00138">
    <property type="entry name" value="SUBTILASE_SER"/>
    <property type="match status" value="1"/>
</dbReference>